<dbReference type="WBParaSite" id="NBR_0001576301-mRNA-1">
    <property type="protein sequence ID" value="NBR_0001576301-mRNA-1"/>
    <property type="gene ID" value="NBR_0001576301"/>
</dbReference>
<protein>
    <submittedName>
        <fullName evidence="2 4">Uncharacterized protein</fullName>
    </submittedName>
</protein>
<proteinExistence type="predicted"/>
<dbReference type="Proteomes" id="UP000271162">
    <property type="component" value="Unassembled WGS sequence"/>
</dbReference>
<dbReference type="EMBL" id="UYSL01021879">
    <property type="protein sequence ID" value="VDL79358.1"/>
    <property type="molecule type" value="Genomic_DNA"/>
</dbReference>
<evidence type="ECO:0000313" key="4">
    <source>
        <dbReference type="WBParaSite" id="NBR_0001576301-mRNA-1"/>
    </source>
</evidence>
<evidence type="ECO:0000313" key="3">
    <source>
        <dbReference type="Proteomes" id="UP000271162"/>
    </source>
</evidence>
<feature type="region of interest" description="Disordered" evidence="1">
    <location>
        <begin position="63"/>
        <end position="89"/>
    </location>
</feature>
<sequence>MSQFGILEHQQLLHDFLLNNWKWKGSSPASDTEEIPHAFELDIRALSQRIQSNMDTARELCGAGHVESDAPPVSSSGNDPPSFSTSAPS</sequence>
<evidence type="ECO:0000256" key="1">
    <source>
        <dbReference type="SAM" id="MobiDB-lite"/>
    </source>
</evidence>
<accession>A0A0N4YG45</accession>
<organism evidence="4">
    <name type="scientific">Nippostrongylus brasiliensis</name>
    <name type="common">Rat hookworm</name>
    <dbReference type="NCBI Taxonomy" id="27835"/>
    <lineage>
        <taxon>Eukaryota</taxon>
        <taxon>Metazoa</taxon>
        <taxon>Ecdysozoa</taxon>
        <taxon>Nematoda</taxon>
        <taxon>Chromadorea</taxon>
        <taxon>Rhabditida</taxon>
        <taxon>Rhabditina</taxon>
        <taxon>Rhabditomorpha</taxon>
        <taxon>Strongyloidea</taxon>
        <taxon>Heligmosomidae</taxon>
        <taxon>Nippostrongylus</taxon>
    </lineage>
</organism>
<keyword evidence="3" id="KW-1185">Reference proteome</keyword>
<name>A0A0N4YG45_NIPBR</name>
<reference evidence="4" key="1">
    <citation type="submission" date="2017-02" db="UniProtKB">
        <authorList>
            <consortium name="WormBaseParasite"/>
        </authorList>
    </citation>
    <scope>IDENTIFICATION</scope>
</reference>
<dbReference type="AlphaFoldDB" id="A0A0N4YG45"/>
<reference evidence="2 3" key="2">
    <citation type="submission" date="2018-11" db="EMBL/GenBank/DDBJ databases">
        <authorList>
            <consortium name="Pathogen Informatics"/>
        </authorList>
    </citation>
    <scope>NUCLEOTIDE SEQUENCE [LARGE SCALE GENOMIC DNA]</scope>
</reference>
<evidence type="ECO:0000313" key="2">
    <source>
        <dbReference type="EMBL" id="VDL79358.1"/>
    </source>
</evidence>
<feature type="compositionally biased region" description="Polar residues" evidence="1">
    <location>
        <begin position="73"/>
        <end position="89"/>
    </location>
</feature>
<gene>
    <name evidence="2" type="ORF">NBR_LOCUS15764</name>
</gene>